<sequence>MNQSRSRSTARAIAIAKTDESNARKSLLIRASVIAVCALAALTALPSFWSF</sequence>
<keyword evidence="1" id="KW-0472">Membrane</keyword>
<dbReference type="Proteomes" id="UP000823786">
    <property type="component" value="Unassembled WGS sequence"/>
</dbReference>
<evidence type="ECO:0000313" key="2">
    <source>
        <dbReference type="EMBL" id="MBP1861911.1"/>
    </source>
</evidence>
<accession>A0ABS4EVC2</accession>
<evidence type="ECO:0000256" key="1">
    <source>
        <dbReference type="SAM" id="Phobius"/>
    </source>
</evidence>
<dbReference type="EMBL" id="JAGGJV010000012">
    <property type="protein sequence ID" value="MBP1861911.1"/>
    <property type="molecule type" value="Genomic_DNA"/>
</dbReference>
<keyword evidence="1" id="KW-1133">Transmembrane helix</keyword>
<keyword evidence="3" id="KW-1185">Reference proteome</keyword>
<organism evidence="2 3">
    <name type="scientific">Rhizobium herbae</name>
    <dbReference type="NCBI Taxonomy" id="508661"/>
    <lineage>
        <taxon>Bacteria</taxon>
        <taxon>Pseudomonadati</taxon>
        <taxon>Pseudomonadota</taxon>
        <taxon>Alphaproteobacteria</taxon>
        <taxon>Hyphomicrobiales</taxon>
        <taxon>Rhizobiaceae</taxon>
        <taxon>Rhizobium/Agrobacterium group</taxon>
        <taxon>Rhizobium</taxon>
    </lineage>
</organism>
<feature type="transmembrane region" description="Helical" evidence="1">
    <location>
        <begin position="27"/>
        <end position="49"/>
    </location>
</feature>
<protein>
    <recommendedName>
        <fullName evidence="4">DUF445 domain-containing protein</fullName>
    </recommendedName>
</protein>
<proteinExistence type="predicted"/>
<gene>
    <name evidence="2" type="ORF">J2Z75_005440</name>
</gene>
<dbReference type="RefSeq" id="WP_209856721.1">
    <property type="nucleotide sequence ID" value="NZ_JAGGJV010000012.1"/>
</dbReference>
<evidence type="ECO:0000313" key="3">
    <source>
        <dbReference type="Proteomes" id="UP000823786"/>
    </source>
</evidence>
<evidence type="ECO:0008006" key="4">
    <source>
        <dbReference type="Google" id="ProtNLM"/>
    </source>
</evidence>
<comment type="caution">
    <text evidence="2">The sequence shown here is derived from an EMBL/GenBank/DDBJ whole genome shotgun (WGS) entry which is preliminary data.</text>
</comment>
<keyword evidence="1" id="KW-0812">Transmembrane</keyword>
<reference evidence="2 3" key="1">
    <citation type="submission" date="2021-03" db="EMBL/GenBank/DDBJ databases">
        <title>Genomic Encyclopedia of Type Strains, Phase IV (KMG-IV): sequencing the most valuable type-strain genomes for metagenomic binning, comparative biology and taxonomic classification.</title>
        <authorList>
            <person name="Goeker M."/>
        </authorList>
    </citation>
    <scope>NUCLEOTIDE SEQUENCE [LARGE SCALE GENOMIC DNA]</scope>
    <source>
        <strain evidence="2 3">DSM 26427</strain>
    </source>
</reference>
<name>A0ABS4EVC2_9HYPH</name>